<dbReference type="AlphaFoldDB" id="A0A852VDQ4"/>
<feature type="compositionally biased region" description="Gly residues" evidence="1">
    <location>
        <begin position="127"/>
        <end position="147"/>
    </location>
</feature>
<name>A0A852VDQ4_9BACT</name>
<feature type="region of interest" description="Disordered" evidence="1">
    <location>
        <begin position="126"/>
        <end position="147"/>
    </location>
</feature>
<evidence type="ECO:0000313" key="3">
    <source>
        <dbReference type="Proteomes" id="UP000564385"/>
    </source>
</evidence>
<proteinExistence type="predicted"/>
<accession>A0A852VDQ4</accession>
<evidence type="ECO:0000313" key="2">
    <source>
        <dbReference type="EMBL" id="NYF89820.1"/>
    </source>
</evidence>
<dbReference type="EMBL" id="JACCCU010000001">
    <property type="protein sequence ID" value="NYF89820.1"/>
    <property type="molecule type" value="Genomic_DNA"/>
</dbReference>
<evidence type="ECO:0000256" key="1">
    <source>
        <dbReference type="SAM" id="MobiDB-lite"/>
    </source>
</evidence>
<dbReference type="Proteomes" id="UP000564385">
    <property type="component" value="Unassembled WGS sequence"/>
</dbReference>
<gene>
    <name evidence="2" type="ORF">HDF08_001887</name>
</gene>
<reference evidence="2 3" key="1">
    <citation type="submission" date="2020-07" db="EMBL/GenBank/DDBJ databases">
        <title>Genomic Encyclopedia of Type Strains, Phase IV (KMG-V): Genome sequencing to study the core and pangenomes of soil and plant-associated prokaryotes.</title>
        <authorList>
            <person name="Whitman W."/>
        </authorList>
    </citation>
    <scope>NUCLEOTIDE SEQUENCE [LARGE SCALE GENOMIC DNA]</scope>
    <source>
        <strain evidence="2 3">M8UP22</strain>
    </source>
</reference>
<protein>
    <submittedName>
        <fullName evidence="2">Uncharacterized protein</fullName>
    </submittedName>
</protein>
<sequence>MVRRVGEVEVAGGVGGEAVRECEGCGRRGSGVAGEAGQASAGDGGDQAGAGGDLADAVVVGVGKVEIAGGVDGNARGRVDGSGEDGGPVAGVALRACAGDGGDETSAGIDAADAVVRGVGEIEVAGGVDGESGGEVELGGEGGGAVS</sequence>
<comment type="caution">
    <text evidence="2">The sequence shown here is derived from an EMBL/GenBank/DDBJ whole genome shotgun (WGS) entry which is preliminary data.</text>
</comment>
<organism evidence="2 3">
    <name type="scientific">Tunturiibacter lichenicola</name>
    <dbReference type="NCBI Taxonomy" id="2051959"/>
    <lineage>
        <taxon>Bacteria</taxon>
        <taxon>Pseudomonadati</taxon>
        <taxon>Acidobacteriota</taxon>
        <taxon>Terriglobia</taxon>
        <taxon>Terriglobales</taxon>
        <taxon>Acidobacteriaceae</taxon>
        <taxon>Tunturiibacter</taxon>
    </lineage>
</organism>
<feature type="region of interest" description="Disordered" evidence="1">
    <location>
        <begin position="30"/>
        <end position="50"/>
    </location>
</feature>